<evidence type="ECO:0000313" key="1">
    <source>
        <dbReference type="EMBL" id="KAL3856269.1"/>
    </source>
</evidence>
<dbReference type="AlphaFoldDB" id="A0ABD3V3N8"/>
<proteinExistence type="predicted"/>
<evidence type="ECO:0000313" key="2">
    <source>
        <dbReference type="Proteomes" id="UP001634394"/>
    </source>
</evidence>
<name>A0ABD3V3N8_SINWO</name>
<keyword evidence="2" id="KW-1185">Reference proteome</keyword>
<dbReference type="Proteomes" id="UP001634394">
    <property type="component" value="Unassembled WGS sequence"/>
</dbReference>
<dbReference type="EMBL" id="JBJQND010000013">
    <property type="protein sequence ID" value="KAL3856269.1"/>
    <property type="molecule type" value="Genomic_DNA"/>
</dbReference>
<feature type="non-terminal residue" evidence="1">
    <location>
        <position position="59"/>
    </location>
</feature>
<gene>
    <name evidence="1" type="ORF">ACJMK2_011043</name>
</gene>
<organism evidence="1 2">
    <name type="scientific">Sinanodonta woodiana</name>
    <name type="common">Chinese pond mussel</name>
    <name type="synonym">Anodonta woodiana</name>
    <dbReference type="NCBI Taxonomy" id="1069815"/>
    <lineage>
        <taxon>Eukaryota</taxon>
        <taxon>Metazoa</taxon>
        <taxon>Spiralia</taxon>
        <taxon>Lophotrochozoa</taxon>
        <taxon>Mollusca</taxon>
        <taxon>Bivalvia</taxon>
        <taxon>Autobranchia</taxon>
        <taxon>Heteroconchia</taxon>
        <taxon>Palaeoheterodonta</taxon>
        <taxon>Unionida</taxon>
        <taxon>Unionoidea</taxon>
        <taxon>Unionidae</taxon>
        <taxon>Unioninae</taxon>
        <taxon>Sinanodonta</taxon>
    </lineage>
</organism>
<reference evidence="1 2" key="1">
    <citation type="submission" date="2024-11" db="EMBL/GenBank/DDBJ databases">
        <title>Chromosome-level genome assembly of the freshwater bivalve Anodonta woodiana.</title>
        <authorList>
            <person name="Chen X."/>
        </authorList>
    </citation>
    <scope>NUCLEOTIDE SEQUENCE [LARGE SCALE GENOMIC DNA]</scope>
    <source>
        <strain evidence="1">MN2024</strain>
        <tissue evidence="1">Gills</tissue>
    </source>
</reference>
<protein>
    <submittedName>
        <fullName evidence="1">Uncharacterized protein</fullName>
    </submittedName>
</protein>
<accession>A0ABD3V3N8</accession>
<sequence>MVRSLDTVKDTRVEQFSHEYEKNDIVNVRVGQMRRVRSDLEKIHCRNDDNFLDQGNSES</sequence>
<comment type="caution">
    <text evidence="1">The sequence shown here is derived from an EMBL/GenBank/DDBJ whole genome shotgun (WGS) entry which is preliminary data.</text>
</comment>